<dbReference type="GO" id="GO:0016791">
    <property type="term" value="F:phosphatase activity"/>
    <property type="evidence" value="ECO:0007669"/>
    <property type="project" value="TreeGrafter"/>
</dbReference>
<evidence type="ECO:0000313" key="1">
    <source>
        <dbReference type="EMBL" id="EHI65474.1"/>
    </source>
</evidence>
<proteinExistence type="predicted"/>
<comment type="caution">
    <text evidence="1">The sequence shown here is derived from an EMBL/GenBank/DDBJ whole genome shotgun (WGS) entry which is preliminary data.</text>
</comment>
<dbReference type="InterPro" id="IPR029033">
    <property type="entry name" value="His_PPase_superfam"/>
</dbReference>
<sequence>MTTTLYFIRHAEPNYGNHDDLSRELTENGRVASQALIEVFSSIPIDAFYSSPYKRSIDTILPLANSRAKKIVMMNDLRERKLSAEWIEDFDAVAKKQWEDFNFKLPNGESLKEVQERNIKVLHHIISESENQTVVIGTHGTALSTLINAYESGFGFEEFNAIKSIFPWIVTFEFHDKALKKISY</sequence>
<dbReference type="AlphaFoldDB" id="G5K9H5"/>
<organism evidence="1 2">
    <name type="scientific">Streptococcus pseudoporcinus LQ 940-04</name>
    <dbReference type="NCBI Taxonomy" id="875093"/>
    <lineage>
        <taxon>Bacteria</taxon>
        <taxon>Bacillati</taxon>
        <taxon>Bacillota</taxon>
        <taxon>Bacilli</taxon>
        <taxon>Lactobacillales</taxon>
        <taxon>Streptococcaceae</taxon>
        <taxon>Streptococcus</taxon>
    </lineage>
</organism>
<evidence type="ECO:0000313" key="2">
    <source>
        <dbReference type="Proteomes" id="UP000003217"/>
    </source>
</evidence>
<dbReference type="STRING" id="361101.GCA_900102825_00270"/>
<dbReference type="Proteomes" id="UP000003217">
    <property type="component" value="Unassembled WGS sequence"/>
</dbReference>
<reference evidence="1 2" key="1">
    <citation type="journal article" date="2014" name="Int. J. Syst. Evol. Microbiol.">
        <title>Phylogenomics and the dynamic genome evolution of the genus Streptococcus.</title>
        <authorList>
            <consortium name="The Broad Institute Genome Sequencing Platform"/>
            <person name="Richards V.P."/>
            <person name="Palmer S.R."/>
            <person name="Pavinski Bitar P.D."/>
            <person name="Qin X."/>
            <person name="Weinstock G.M."/>
            <person name="Highlander S.K."/>
            <person name="Town C.D."/>
            <person name="Burne R.A."/>
            <person name="Stanhope M.J."/>
        </authorList>
    </citation>
    <scope>NUCLEOTIDE SEQUENCE [LARGE SCALE GENOMIC DNA]</scope>
    <source>
        <strain evidence="1 2">LQ 940-04</strain>
    </source>
</reference>
<dbReference type="PANTHER" id="PTHR48100">
    <property type="entry name" value="BROAD-SPECIFICITY PHOSPHATASE YOR283W-RELATED"/>
    <property type="match status" value="1"/>
</dbReference>
<dbReference type="GO" id="GO:0005737">
    <property type="term" value="C:cytoplasm"/>
    <property type="evidence" value="ECO:0007669"/>
    <property type="project" value="TreeGrafter"/>
</dbReference>
<dbReference type="PANTHER" id="PTHR48100:SF59">
    <property type="entry name" value="ADENOSYLCOBALAMIN_ALPHA-RIBAZOLE PHOSPHATASE"/>
    <property type="match status" value="1"/>
</dbReference>
<accession>G5K9H5</accession>
<protein>
    <submittedName>
        <fullName evidence="1">Phosphoglycerate mutase family protein</fullName>
    </submittedName>
</protein>
<dbReference type="Pfam" id="PF00300">
    <property type="entry name" value="His_Phos_1"/>
    <property type="match status" value="1"/>
</dbReference>
<dbReference type="SMART" id="SM00855">
    <property type="entry name" value="PGAM"/>
    <property type="match status" value="1"/>
</dbReference>
<name>G5K9H5_9STRE</name>
<dbReference type="GeneID" id="58555276"/>
<gene>
    <name evidence="1" type="ORF">STRPS_0719</name>
</gene>
<dbReference type="SUPFAM" id="SSF53254">
    <property type="entry name" value="Phosphoglycerate mutase-like"/>
    <property type="match status" value="1"/>
</dbReference>
<dbReference type="InterPro" id="IPR013078">
    <property type="entry name" value="His_Pase_superF_clade-1"/>
</dbReference>
<dbReference type="EMBL" id="AEUY02000005">
    <property type="protein sequence ID" value="EHI65474.1"/>
    <property type="molecule type" value="Genomic_DNA"/>
</dbReference>
<dbReference type="InterPro" id="IPR050275">
    <property type="entry name" value="PGM_Phosphatase"/>
</dbReference>
<dbReference type="CDD" id="cd07067">
    <property type="entry name" value="HP_PGM_like"/>
    <property type="match status" value="1"/>
</dbReference>
<dbReference type="OrthoDB" id="2185101at2"/>
<dbReference type="RefSeq" id="WP_007895624.1">
    <property type="nucleotide sequence ID" value="NZ_AEUY02000005.1"/>
</dbReference>
<dbReference type="Gene3D" id="3.40.50.1240">
    <property type="entry name" value="Phosphoglycerate mutase-like"/>
    <property type="match status" value="1"/>
</dbReference>
<keyword evidence="2" id="KW-1185">Reference proteome</keyword>